<feature type="transmembrane region" description="Helical" evidence="1">
    <location>
        <begin position="6"/>
        <end position="30"/>
    </location>
</feature>
<feature type="transmembrane region" description="Helical" evidence="1">
    <location>
        <begin position="69"/>
        <end position="90"/>
    </location>
</feature>
<keyword evidence="1" id="KW-0472">Membrane</keyword>
<keyword evidence="3" id="KW-1185">Reference proteome</keyword>
<feature type="transmembrane region" description="Helical" evidence="1">
    <location>
        <begin position="42"/>
        <end position="63"/>
    </location>
</feature>
<comment type="caution">
    <text evidence="2">The sequence shown here is derived from an EMBL/GenBank/DDBJ whole genome shotgun (WGS) entry which is preliminary data.</text>
</comment>
<name>A0ABW5PCF2_9BACL</name>
<protein>
    <submittedName>
        <fullName evidence="2">DUF3397 domain-containing protein</fullName>
    </submittedName>
</protein>
<keyword evidence="1" id="KW-1133">Transmembrane helix</keyword>
<organism evidence="2 3">
    <name type="scientific">Paenibacillus gansuensis</name>
    <dbReference type="NCBI Taxonomy" id="306542"/>
    <lineage>
        <taxon>Bacteria</taxon>
        <taxon>Bacillati</taxon>
        <taxon>Bacillota</taxon>
        <taxon>Bacilli</taxon>
        <taxon>Bacillales</taxon>
        <taxon>Paenibacillaceae</taxon>
        <taxon>Paenibacillus</taxon>
    </lineage>
</organism>
<reference evidence="3" key="1">
    <citation type="journal article" date="2019" name="Int. J. Syst. Evol. Microbiol.">
        <title>The Global Catalogue of Microorganisms (GCM) 10K type strain sequencing project: providing services to taxonomists for standard genome sequencing and annotation.</title>
        <authorList>
            <consortium name="The Broad Institute Genomics Platform"/>
            <consortium name="The Broad Institute Genome Sequencing Center for Infectious Disease"/>
            <person name="Wu L."/>
            <person name="Ma J."/>
        </authorList>
    </citation>
    <scope>NUCLEOTIDE SEQUENCE [LARGE SCALE GENOMIC DNA]</scope>
    <source>
        <strain evidence="3">KCTC 3950</strain>
    </source>
</reference>
<dbReference type="RefSeq" id="WP_377602585.1">
    <property type="nucleotide sequence ID" value="NZ_JBHUME010000007.1"/>
</dbReference>
<evidence type="ECO:0000313" key="3">
    <source>
        <dbReference type="Proteomes" id="UP001597541"/>
    </source>
</evidence>
<dbReference type="InterPro" id="IPR024515">
    <property type="entry name" value="DUF3397"/>
</dbReference>
<proteinExistence type="predicted"/>
<evidence type="ECO:0000313" key="2">
    <source>
        <dbReference type="EMBL" id="MFD2612789.1"/>
    </source>
</evidence>
<dbReference type="Pfam" id="PF11877">
    <property type="entry name" value="DUF3397"/>
    <property type="match status" value="1"/>
</dbReference>
<sequence length="130" mass="14285">MFILEGISNLFGMMAVVPVIPFAAAWLIGYGIVKNRKQAAGIAMDITTLFLIAAVAALFNRLFSSGFGFYGILLFLLLSAGLIGSAQNRIKGKVNVPKLSRALWRMSFLVLSFFYILFMIWGISKQILTA</sequence>
<accession>A0ABW5PCF2</accession>
<dbReference type="Proteomes" id="UP001597541">
    <property type="component" value="Unassembled WGS sequence"/>
</dbReference>
<dbReference type="EMBL" id="JBHUME010000007">
    <property type="protein sequence ID" value="MFD2612789.1"/>
    <property type="molecule type" value="Genomic_DNA"/>
</dbReference>
<gene>
    <name evidence="2" type="ORF">ACFSUF_10185</name>
</gene>
<keyword evidence="1" id="KW-0812">Transmembrane</keyword>
<feature type="transmembrane region" description="Helical" evidence="1">
    <location>
        <begin position="102"/>
        <end position="123"/>
    </location>
</feature>
<evidence type="ECO:0000256" key="1">
    <source>
        <dbReference type="SAM" id="Phobius"/>
    </source>
</evidence>